<protein>
    <recommendedName>
        <fullName evidence="3">AMP-dependent synthetase/ligase domain-containing protein</fullName>
    </recommendedName>
</protein>
<dbReference type="PANTHER" id="PTHR24096:SF422">
    <property type="entry name" value="BCDNA.GH02901"/>
    <property type="match status" value="1"/>
</dbReference>
<dbReference type="EMBL" id="JH668646">
    <property type="protein sequence ID" value="KAG6459995.1"/>
    <property type="molecule type" value="Genomic_DNA"/>
</dbReference>
<dbReference type="InterPro" id="IPR020845">
    <property type="entry name" value="AMP-binding_CS"/>
</dbReference>
<dbReference type="InterPro" id="IPR000873">
    <property type="entry name" value="AMP-dep_synth/lig_dom"/>
</dbReference>
<comment type="caution">
    <text evidence="4">The sequence shown here is derived from an EMBL/GenBank/DDBJ whole genome shotgun (WGS) entry which is preliminary data.</text>
</comment>
<keyword evidence="5" id="KW-1185">Reference proteome</keyword>
<proteinExistence type="predicted"/>
<dbReference type="GO" id="GO:0004467">
    <property type="term" value="F:long-chain fatty acid-CoA ligase activity"/>
    <property type="evidence" value="ECO:0007669"/>
    <property type="project" value="TreeGrafter"/>
</dbReference>
<keyword evidence="2" id="KW-0576">Peroxisome</keyword>
<gene>
    <name evidence="4" type="ORF">O3G_MSEX011714</name>
</gene>
<organism evidence="4 5">
    <name type="scientific">Manduca sexta</name>
    <name type="common">Tobacco hawkmoth</name>
    <name type="synonym">Tobacco hornworm</name>
    <dbReference type="NCBI Taxonomy" id="7130"/>
    <lineage>
        <taxon>Eukaryota</taxon>
        <taxon>Metazoa</taxon>
        <taxon>Ecdysozoa</taxon>
        <taxon>Arthropoda</taxon>
        <taxon>Hexapoda</taxon>
        <taxon>Insecta</taxon>
        <taxon>Pterygota</taxon>
        <taxon>Neoptera</taxon>
        <taxon>Endopterygota</taxon>
        <taxon>Lepidoptera</taxon>
        <taxon>Glossata</taxon>
        <taxon>Ditrysia</taxon>
        <taxon>Bombycoidea</taxon>
        <taxon>Sphingidae</taxon>
        <taxon>Sphinginae</taxon>
        <taxon>Sphingini</taxon>
        <taxon>Manduca</taxon>
    </lineage>
</organism>
<evidence type="ECO:0000313" key="4">
    <source>
        <dbReference type="EMBL" id="KAG6459995.1"/>
    </source>
</evidence>
<dbReference type="PANTHER" id="PTHR24096">
    <property type="entry name" value="LONG-CHAIN-FATTY-ACID--COA LIGASE"/>
    <property type="match status" value="1"/>
</dbReference>
<evidence type="ECO:0000259" key="3">
    <source>
        <dbReference type="Pfam" id="PF00501"/>
    </source>
</evidence>
<comment type="subcellular location">
    <subcellularLocation>
        <location evidence="1">Peroxisome</location>
    </subcellularLocation>
</comment>
<sequence>MRVESVSFPSPHDSIVTMNNLARKVLIREIKNLKCQRKLSSSARLMDSDKYVISSPIPDVVVPKMRFVDRLWIESASFKHLVAIESAETKKSYTFEQLQKNSSIFATSLLKKFGLKQGDVVGAVLPNCPEFPVVAFGVLQSGCKLTTYNPIYKEYEISHQSSITEPKLIVTIPQCYENVMKGLKSANVNAKVVVIDIPSMPIPDGAIRYSEVAENGEIDQALLDKVEVKEDDVACIPFSSGTTGLPKGVEITYKNLLAGIEIMHTNETSFPRLAHDQSDQDLLPSFLPFFHIYGLVIGLMGHLSKGVKLISMAKFSASMYLDILRTQNVTLLNIVPPVAILLGKHPDVQEEHFRHIRHIVCGAAPLAASDVQSIIEKSKRDMEFNQGFGATETTSLCTSTFKNSKNINYSACGVPMANFKLKFVDPLTGEPVPIGEQGEMYVKSPTIMKGYHKNPTATKDSLTEDGYFKTGDLGYYQPGMGLFITDRIKELIKVTYKRFFLCFR</sequence>
<reference evidence="4" key="1">
    <citation type="journal article" date="2016" name="Insect Biochem. Mol. Biol.">
        <title>Multifaceted biological insights from a draft genome sequence of the tobacco hornworm moth, Manduca sexta.</title>
        <authorList>
            <person name="Kanost M.R."/>
            <person name="Arrese E.L."/>
            <person name="Cao X."/>
            <person name="Chen Y.R."/>
            <person name="Chellapilla S."/>
            <person name="Goldsmith M.R."/>
            <person name="Grosse-Wilde E."/>
            <person name="Heckel D.G."/>
            <person name="Herndon N."/>
            <person name="Jiang H."/>
            <person name="Papanicolaou A."/>
            <person name="Qu J."/>
            <person name="Soulages J.L."/>
            <person name="Vogel H."/>
            <person name="Walters J."/>
            <person name="Waterhouse R.M."/>
            <person name="Ahn S.J."/>
            <person name="Almeida F.C."/>
            <person name="An C."/>
            <person name="Aqrawi P."/>
            <person name="Bretschneider A."/>
            <person name="Bryant W.B."/>
            <person name="Bucks S."/>
            <person name="Chao H."/>
            <person name="Chevignon G."/>
            <person name="Christen J.M."/>
            <person name="Clarke D.F."/>
            <person name="Dittmer N.T."/>
            <person name="Ferguson L.C.F."/>
            <person name="Garavelou S."/>
            <person name="Gordon K.H.J."/>
            <person name="Gunaratna R.T."/>
            <person name="Han Y."/>
            <person name="Hauser F."/>
            <person name="He Y."/>
            <person name="Heidel-Fischer H."/>
            <person name="Hirsh A."/>
            <person name="Hu Y."/>
            <person name="Jiang H."/>
            <person name="Kalra D."/>
            <person name="Klinner C."/>
            <person name="Konig C."/>
            <person name="Kovar C."/>
            <person name="Kroll A.R."/>
            <person name="Kuwar S.S."/>
            <person name="Lee S.L."/>
            <person name="Lehman R."/>
            <person name="Li K."/>
            <person name="Li Z."/>
            <person name="Liang H."/>
            <person name="Lovelace S."/>
            <person name="Lu Z."/>
            <person name="Mansfield J.H."/>
            <person name="McCulloch K.J."/>
            <person name="Mathew T."/>
            <person name="Morton B."/>
            <person name="Muzny D.M."/>
            <person name="Neunemann D."/>
            <person name="Ongeri F."/>
            <person name="Pauchet Y."/>
            <person name="Pu L.L."/>
            <person name="Pyrousis I."/>
            <person name="Rao X.J."/>
            <person name="Redding A."/>
            <person name="Roesel C."/>
            <person name="Sanchez-Gracia A."/>
            <person name="Schaack S."/>
            <person name="Shukla A."/>
            <person name="Tetreau G."/>
            <person name="Wang Y."/>
            <person name="Xiong G.H."/>
            <person name="Traut W."/>
            <person name="Walsh T.K."/>
            <person name="Worley K.C."/>
            <person name="Wu D."/>
            <person name="Wu W."/>
            <person name="Wu Y.Q."/>
            <person name="Zhang X."/>
            <person name="Zou Z."/>
            <person name="Zucker H."/>
            <person name="Briscoe A.D."/>
            <person name="Burmester T."/>
            <person name="Clem R.J."/>
            <person name="Feyereisen R."/>
            <person name="Grimmelikhuijzen C.J.P."/>
            <person name="Hamodrakas S.J."/>
            <person name="Hansson B.S."/>
            <person name="Huguet E."/>
            <person name="Jermiin L.S."/>
            <person name="Lan Q."/>
            <person name="Lehman H.K."/>
            <person name="Lorenzen M."/>
            <person name="Merzendorfer H."/>
            <person name="Michalopoulos I."/>
            <person name="Morton D.B."/>
            <person name="Muthukrishnan S."/>
            <person name="Oakeshott J.G."/>
            <person name="Palmer W."/>
            <person name="Park Y."/>
            <person name="Passarelli A.L."/>
            <person name="Rozas J."/>
            <person name="Schwartz L.M."/>
            <person name="Smith W."/>
            <person name="Southgate A."/>
            <person name="Vilcinskas A."/>
            <person name="Vogt R."/>
            <person name="Wang P."/>
            <person name="Werren J."/>
            <person name="Yu X.Q."/>
            <person name="Zhou J.J."/>
            <person name="Brown S.J."/>
            <person name="Scherer S.E."/>
            <person name="Richards S."/>
            <person name="Blissard G.W."/>
        </authorList>
    </citation>
    <scope>NUCLEOTIDE SEQUENCE</scope>
</reference>
<reference evidence="4" key="2">
    <citation type="submission" date="2020-12" db="EMBL/GenBank/DDBJ databases">
        <authorList>
            <person name="Kanost M."/>
        </authorList>
    </citation>
    <scope>NUCLEOTIDE SEQUENCE</scope>
</reference>
<evidence type="ECO:0000313" key="5">
    <source>
        <dbReference type="Proteomes" id="UP000791440"/>
    </source>
</evidence>
<accession>A0A922CUJ2</accession>
<evidence type="ECO:0000256" key="1">
    <source>
        <dbReference type="ARBA" id="ARBA00004275"/>
    </source>
</evidence>
<dbReference type="Proteomes" id="UP000791440">
    <property type="component" value="Unassembled WGS sequence"/>
</dbReference>
<dbReference type="AlphaFoldDB" id="A0A922CUJ2"/>
<dbReference type="GO" id="GO:0005777">
    <property type="term" value="C:peroxisome"/>
    <property type="evidence" value="ECO:0007669"/>
    <property type="project" value="UniProtKB-SubCell"/>
</dbReference>
<evidence type="ECO:0000256" key="2">
    <source>
        <dbReference type="ARBA" id="ARBA00023140"/>
    </source>
</evidence>
<dbReference type="Pfam" id="PF00501">
    <property type="entry name" value="AMP-binding"/>
    <property type="match status" value="1"/>
</dbReference>
<name>A0A922CUJ2_MANSE</name>
<dbReference type="PROSITE" id="PS00455">
    <property type="entry name" value="AMP_BINDING"/>
    <property type="match status" value="1"/>
</dbReference>
<dbReference type="GO" id="GO:0046949">
    <property type="term" value="P:fatty-acyl-CoA biosynthetic process"/>
    <property type="evidence" value="ECO:0007669"/>
    <property type="project" value="TreeGrafter"/>
</dbReference>
<feature type="domain" description="AMP-dependent synthetase/ligase" evidence="3">
    <location>
        <begin position="82"/>
        <end position="452"/>
    </location>
</feature>